<dbReference type="InterPro" id="IPR002931">
    <property type="entry name" value="Transglutaminase-like"/>
</dbReference>
<dbReference type="PANTHER" id="PTHR33490:SF3">
    <property type="entry name" value="CONSERVED INTEGRAL MEMBRANE PROTEIN"/>
    <property type="match status" value="1"/>
</dbReference>
<organism evidence="2 3">
    <name type="scientific">Kibdelosporangium persicum</name>
    <dbReference type="NCBI Taxonomy" id="2698649"/>
    <lineage>
        <taxon>Bacteria</taxon>
        <taxon>Bacillati</taxon>
        <taxon>Actinomycetota</taxon>
        <taxon>Actinomycetes</taxon>
        <taxon>Pseudonocardiales</taxon>
        <taxon>Pseudonocardiaceae</taxon>
        <taxon>Kibdelosporangium</taxon>
    </lineage>
</organism>
<reference evidence="2 3" key="1">
    <citation type="submission" date="2020-01" db="EMBL/GenBank/DDBJ databases">
        <title>Kibdelosporangium persica a novel Actinomycetes from a hot desert in Iran.</title>
        <authorList>
            <person name="Safaei N."/>
            <person name="Zaburannyi N."/>
            <person name="Mueller R."/>
            <person name="Wink J."/>
        </authorList>
    </citation>
    <scope>NUCLEOTIDE SEQUENCE [LARGE SCALE GENOMIC DNA]</scope>
    <source>
        <strain evidence="2 3">4NS15</strain>
    </source>
</reference>
<dbReference type="EMBL" id="JAAATY010000012">
    <property type="protein sequence ID" value="NRN67039.1"/>
    <property type="molecule type" value="Genomic_DNA"/>
</dbReference>
<keyword evidence="2" id="KW-0808">Transferase</keyword>
<dbReference type="PANTHER" id="PTHR33490">
    <property type="entry name" value="BLR5614 PROTEIN-RELATED"/>
    <property type="match status" value="1"/>
</dbReference>
<dbReference type="GO" id="GO:0008483">
    <property type="term" value="F:transaminase activity"/>
    <property type="evidence" value="ECO:0007669"/>
    <property type="project" value="UniProtKB-KW"/>
</dbReference>
<dbReference type="SUPFAM" id="SSF54001">
    <property type="entry name" value="Cysteine proteinases"/>
    <property type="match status" value="1"/>
</dbReference>
<sequence>MVIGPTEFLDYEHERVRAFVGKAIGDATTPKDCAVRLFYAVRDGLDYEVSGQDLSREGLRASSIVARGQGFCVHKSILYAAAVRSVGIPSRLVVSEVRNHLASPALKALVGGDTFVHWLTAIRLDGRWLHVTPVFNKVLCRLYRMEPLEFDGESDARLHPFTDGERMEFLTEHGRFDDVDYDRLMGLMRTRHPGMFANGTVVPDSGSLAAQATSV</sequence>
<proteinExistence type="predicted"/>
<evidence type="ECO:0000313" key="3">
    <source>
        <dbReference type="Proteomes" id="UP000763557"/>
    </source>
</evidence>
<evidence type="ECO:0000259" key="1">
    <source>
        <dbReference type="Pfam" id="PF01841"/>
    </source>
</evidence>
<name>A0ABX2F6R1_9PSEU</name>
<dbReference type="InterPro" id="IPR038765">
    <property type="entry name" value="Papain-like_cys_pep_sf"/>
</dbReference>
<keyword evidence="2" id="KW-0032">Aminotransferase</keyword>
<dbReference type="Gene3D" id="3.10.620.30">
    <property type="match status" value="1"/>
</dbReference>
<feature type="domain" description="Transglutaminase-like" evidence="1">
    <location>
        <begin position="20"/>
        <end position="133"/>
    </location>
</feature>
<dbReference type="Pfam" id="PF01841">
    <property type="entry name" value="Transglut_core"/>
    <property type="match status" value="1"/>
</dbReference>
<accession>A0ABX2F6R1</accession>
<gene>
    <name evidence="2" type="ORF">GC106_42720</name>
</gene>
<dbReference type="Proteomes" id="UP000763557">
    <property type="component" value="Unassembled WGS sequence"/>
</dbReference>
<keyword evidence="3" id="KW-1185">Reference proteome</keyword>
<evidence type="ECO:0000313" key="2">
    <source>
        <dbReference type="EMBL" id="NRN67039.1"/>
    </source>
</evidence>
<protein>
    <submittedName>
        <fullName evidence="2">Aminotransferase</fullName>
    </submittedName>
</protein>
<comment type="caution">
    <text evidence="2">The sequence shown here is derived from an EMBL/GenBank/DDBJ whole genome shotgun (WGS) entry which is preliminary data.</text>
</comment>
<dbReference type="RefSeq" id="WP_312872787.1">
    <property type="nucleotide sequence ID" value="NZ_CBCSGW010000001.1"/>
</dbReference>